<dbReference type="Gene3D" id="3.10.180.10">
    <property type="entry name" value="2,3-Dihydroxybiphenyl 1,2-Dioxygenase, domain 1"/>
    <property type="match status" value="2"/>
</dbReference>
<evidence type="ECO:0000259" key="1">
    <source>
        <dbReference type="Pfam" id="PF18029"/>
    </source>
</evidence>
<comment type="caution">
    <text evidence="2">The sequence shown here is derived from an EMBL/GenBank/DDBJ whole genome shotgun (WGS) entry which is preliminary data.</text>
</comment>
<gene>
    <name evidence="2" type="ORF">Atai01_28860</name>
</gene>
<dbReference type="Proteomes" id="UP001165136">
    <property type="component" value="Unassembled WGS sequence"/>
</dbReference>
<dbReference type="CDD" id="cd06587">
    <property type="entry name" value="VOC"/>
    <property type="match status" value="1"/>
</dbReference>
<dbReference type="AlphaFoldDB" id="A0A9W6R289"/>
<protein>
    <recommendedName>
        <fullName evidence="1">Glyoxalase-like domain-containing protein</fullName>
    </recommendedName>
</protein>
<dbReference type="InterPro" id="IPR029068">
    <property type="entry name" value="Glyas_Bleomycin-R_OHBP_Dase"/>
</dbReference>
<dbReference type="RefSeq" id="WP_285487112.1">
    <property type="nucleotide sequence ID" value="NZ_BSTI01000005.1"/>
</dbReference>
<evidence type="ECO:0000313" key="2">
    <source>
        <dbReference type="EMBL" id="GLY66267.1"/>
    </source>
</evidence>
<dbReference type="Pfam" id="PF18029">
    <property type="entry name" value="Glyoxalase_6"/>
    <property type="match status" value="2"/>
</dbReference>
<dbReference type="PANTHER" id="PTHR35908:SF1">
    <property type="entry name" value="CONSERVED PROTEIN"/>
    <property type="match status" value="1"/>
</dbReference>
<dbReference type="SUPFAM" id="SSF54593">
    <property type="entry name" value="Glyoxalase/Bleomycin resistance protein/Dihydroxybiphenyl dioxygenase"/>
    <property type="match status" value="2"/>
</dbReference>
<name>A0A9W6R289_9PSEU</name>
<feature type="domain" description="Glyoxalase-like" evidence="1">
    <location>
        <begin position="7"/>
        <end position="118"/>
    </location>
</feature>
<reference evidence="2" key="1">
    <citation type="submission" date="2023-03" db="EMBL/GenBank/DDBJ databases">
        <title>Amycolatopsis taiwanensis NBRC 103393.</title>
        <authorList>
            <person name="Ichikawa N."/>
            <person name="Sato H."/>
            <person name="Tonouchi N."/>
        </authorList>
    </citation>
    <scope>NUCLEOTIDE SEQUENCE</scope>
    <source>
        <strain evidence="2">NBRC 103393</strain>
    </source>
</reference>
<feature type="domain" description="Glyoxalase-like" evidence="1">
    <location>
        <begin position="132"/>
        <end position="224"/>
    </location>
</feature>
<dbReference type="EMBL" id="BSTI01000005">
    <property type="protein sequence ID" value="GLY66267.1"/>
    <property type="molecule type" value="Genomic_DNA"/>
</dbReference>
<sequence length="225" mass="24012">MAALRRLVIDATRPGELAEFWAALLGWEVTTAGGVTARAPASNGCELDLGFAPVATSKHETVEAKNRIHLDLASTSPDDQATTVARAVELGARKWDIGQGAVPWQVMVDPEGNEFCVLEPRPNYTIGALAAIVVDSLDPFAAATFWAAVTGWRIAAREDVIVGLRAAGGGGPRLEFLRTAEPRTGPDRLRLEVADEEPDRLRELGARIAGTGHLLDPEGNEFLLA</sequence>
<proteinExistence type="predicted"/>
<evidence type="ECO:0000313" key="3">
    <source>
        <dbReference type="Proteomes" id="UP001165136"/>
    </source>
</evidence>
<accession>A0A9W6R289</accession>
<dbReference type="PANTHER" id="PTHR35908">
    <property type="entry name" value="HYPOTHETICAL FUSION PROTEIN"/>
    <property type="match status" value="1"/>
</dbReference>
<organism evidence="2 3">
    <name type="scientific">Amycolatopsis taiwanensis</name>
    <dbReference type="NCBI Taxonomy" id="342230"/>
    <lineage>
        <taxon>Bacteria</taxon>
        <taxon>Bacillati</taxon>
        <taxon>Actinomycetota</taxon>
        <taxon>Actinomycetes</taxon>
        <taxon>Pseudonocardiales</taxon>
        <taxon>Pseudonocardiaceae</taxon>
        <taxon>Amycolatopsis</taxon>
    </lineage>
</organism>
<keyword evidence="3" id="KW-1185">Reference proteome</keyword>
<dbReference type="InterPro" id="IPR041581">
    <property type="entry name" value="Glyoxalase_6"/>
</dbReference>